<evidence type="ECO:0000313" key="3">
    <source>
        <dbReference type="Proteomes" id="UP000646484"/>
    </source>
</evidence>
<dbReference type="Pfam" id="PF09604">
    <property type="entry name" value="Potass_KdpF"/>
    <property type="match status" value="1"/>
</dbReference>
<proteinExistence type="predicted"/>
<keyword evidence="1" id="KW-1133">Transmembrane helix</keyword>
<feature type="transmembrane region" description="Helical" evidence="1">
    <location>
        <begin position="6"/>
        <end position="21"/>
    </location>
</feature>
<accession>A0ABR7CWY1</accession>
<gene>
    <name evidence="2" type="ORF">H8S64_03635</name>
</gene>
<keyword evidence="3" id="KW-1185">Reference proteome</keyword>
<evidence type="ECO:0000313" key="2">
    <source>
        <dbReference type="EMBL" id="MBC5620186.1"/>
    </source>
</evidence>
<protein>
    <submittedName>
        <fullName evidence="2">Potassium-transporting ATPase subunit F</fullName>
    </submittedName>
</protein>
<comment type="caution">
    <text evidence="2">The sequence shown here is derived from an EMBL/GenBank/DDBJ whole genome shotgun (WGS) entry which is preliminary data.</text>
</comment>
<name>A0ABR7CWY1_9BACT</name>
<keyword evidence="1" id="KW-0472">Membrane</keyword>
<reference evidence="2 3" key="1">
    <citation type="submission" date="2020-08" db="EMBL/GenBank/DDBJ databases">
        <title>Genome public.</title>
        <authorList>
            <person name="Liu C."/>
            <person name="Sun Q."/>
        </authorList>
    </citation>
    <scope>NUCLEOTIDE SEQUENCE [LARGE SCALE GENOMIC DNA]</scope>
    <source>
        <strain evidence="2 3">NSJ-56</strain>
    </source>
</reference>
<dbReference type="InterPro" id="IPR011726">
    <property type="entry name" value="KdpF"/>
</dbReference>
<organism evidence="2 3">
    <name type="scientific">Butyricimonas hominis</name>
    <dbReference type="NCBI Taxonomy" id="2763032"/>
    <lineage>
        <taxon>Bacteria</taxon>
        <taxon>Pseudomonadati</taxon>
        <taxon>Bacteroidota</taxon>
        <taxon>Bacteroidia</taxon>
        <taxon>Bacteroidales</taxon>
        <taxon>Odoribacteraceae</taxon>
        <taxon>Butyricimonas</taxon>
    </lineage>
</organism>
<keyword evidence="1" id="KW-0812">Transmembrane</keyword>
<evidence type="ECO:0000256" key="1">
    <source>
        <dbReference type="SAM" id="Phobius"/>
    </source>
</evidence>
<dbReference type="EMBL" id="JACOOH010000002">
    <property type="protein sequence ID" value="MBC5620186.1"/>
    <property type="molecule type" value="Genomic_DNA"/>
</dbReference>
<dbReference type="Proteomes" id="UP000646484">
    <property type="component" value="Unassembled WGS sequence"/>
</dbReference>
<sequence length="26" mass="3072">MYTALFIISIIAFGYLMYVLVKPEKF</sequence>